<sequence>MIADTIGLHQIINIDQFSSYQKLLRRIGNSEYFYNGDSKPQHRKLCRNNEGLKGETNENSLVKQLKLYLDDENIIRWDGGRINNANTLESAKFPVLLPSKEKLTDLNIIDAHTRNCHCGLESTVTVLSQHFWIPTIRRYVKTLLRCCVTCRKVTGRPYPVPDPPPLTSRQTS</sequence>
<name>A0A6J7ZVS5_MYTCO</name>
<dbReference type="InterPro" id="IPR041588">
    <property type="entry name" value="Integrase_H2C2"/>
</dbReference>
<dbReference type="EMBL" id="CACVKT020000081">
    <property type="protein sequence ID" value="CAC5355716.1"/>
    <property type="molecule type" value="Genomic_DNA"/>
</dbReference>
<dbReference type="AlphaFoldDB" id="A0A6J7ZVS5"/>
<evidence type="ECO:0000259" key="1">
    <source>
        <dbReference type="Pfam" id="PF17921"/>
    </source>
</evidence>
<dbReference type="OrthoDB" id="5982457at2759"/>
<dbReference type="PANTHER" id="PTHR47331">
    <property type="entry name" value="PHD-TYPE DOMAIN-CONTAINING PROTEIN"/>
    <property type="match status" value="1"/>
</dbReference>
<feature type="domain" description="Integrase zinc-binding" evidence="1">
    <location>
        <begin position="105"/>
        <end position="153"/>
    </location>
</feature>
<evidence type="ECO:0000313" key="2">
    <source>
        <dbReference type="EMBL" id="CAC5355716.1"/>
    </source>
</evidence>
<proteinExistence type="predicted"/>
<reference evidence="2 3" key="1">
    <citation type="submission" date="2020-06" db="EMBL/GenBank/DDBJ databases">
        <authorList>
            <person name="Li R."/>
            <person name="Bekaert M."/>
        </authorList>
    </citation>
    <scope>NUCLEOTIDE SEQUENCE [LARGE SCALE GENOMIC DNA]</scope>
    <source>
        <strain evidence="3">wild</strain>
    </source>
</reference>
<dbReference type="Proteomes" id="UP000507470">
    <property type="component" value="Unassembled WGS sequence"/>
</dbReference>
<accession>A0A6J7ZVS5</accession>
<protein>
    <recommendedName>
        <fullName evidence="1">Integrase zinc-binding domain-containing protein</fullName>
    </recommendedName>
</protein>
<dbReference type="PANTHER" id="PTHR47331:SF1">
    <property type="entry name" value="GAG-LIKE PROTEIN"/>
    <property type="match status" value="1"/>
</dbReference>
<organism evidence="2 3">
    <name type="scientific">Mytilus coruscus</name>
    <name type="common">Sea mussel</name>
    <dbReference type="NCBI Taxonomy" id="42192"/>
    <lineage>
        <taxon>Eukaryota</taxon>
        <taxon>Metazoa</taxon>
        <taxon>Spiralia</taxon>
        <taxon>Lophotrochozoa</taxon>
        <taxon>Mollusca</taxon>
        <taxon>Bivalvia</taxon>
        <taxon>Autobranchia</taxon>
        <taxon>Pteriomorphia</taxon>
        <taxon>Mytilida</taxon>
        <taxon>Mytiloidea</taxon>
        <taxon>Mytilidae</taxon>
        <taxon>Mytilinae</taxon>
        <taxon>Mytilus</taxon>
    </lineage>
</organism>
<dbReference type="Pfam" id="PF17921">
    <property type="entry name" value="Integrase_H2C2"/>
    <property type="match status" value="1"/>
</dbReference>
<evidence type="ECO:0000313" key="3">
    <source>
        <dbReference type="Proteomes" id="UP000507470"/>
    </source>
</evidence>
<keyword evidence="3" id="KW-1185">Reference proteome</keyword>
<dbReference type="Gene3D" id="1.10.340.70">
    <property type="match status" value="1"/>
</dbReference>
<gene>
    <name evidence="2" type="ORF">MCOR_288</name>
</gene>